<dbReference type="SUPFAM" id="SSF51445">
    <property type="entry name" value="(Trans)glycosidases"/>
    <property type="match status" value="1"/>
</dbReference>
<name>A0A427BRE9_9FLAO</name>
<dbReference type="EMBL" id="RHPO01000005">
    <property type="protein sequence ID" value="RRT93175.1"/>
    <property type="molecule type" value="Genomic_DNA"/>
</dbReference>
<dbReference type="InterPro" id="IPR051913">
    <property type="entry name" value="GH2_Domain-Containing"/>
</dbReference>
<comment type="similarity">
    <text evidence="1">Belongs to the glycosyl hydrolase 2 family.</text>
</comment>
<dbReference type="RefSeq" id="WP_125349262.1">
    <property type="nucleotide sequence ID" value="NZ_RHPN01000005.1"/>
</dbReference>
<reference evidence="6 7" key="1">
    <citation type="submission" date="2018-10" db="EMBL/GenBank/DDBJ databases">
        <title>Transmission dynamics of multidrug resistant bacteria on intensive care unit surfaces.</title>
        <authorList>
            <person name="D'Souza A.W."/>
            <person name="Potter R.F."/>
            <person name="Wallace M."/>
            <person name="Shupe A."/>
            <person name="Patel S."/>
            <person name="Sun S."/>
            <person name="Gul D."/>
            <person name="Kwon J.H."/>
            <person name="Andleeb S."/>
            <person name="Burnham C.-A.D."/>
            <person name="Dantas G."/>
        </authorList>
    </citation>
    <scope>NUCLEOTIDE SEQUENCE [LARGE SCALE GENOMIC DNA]</scope>
    <source>
        <strain evidence="6 7">WF_348</strain>
    </source>
</reference>
<evidence type="ECO:0000259" key="4">
    <source>
        <dbReference type="Pfam" id="PF00703"/>
    </source>
</evidence>
<evidence type="ECO:0000256" key="1">
    <source>
        <dbReference type="ARBA" id="ARBA00007401"/>
    </source>
</evidence>
<evidence type="ECO:0000313" key="6">
    <source>
        <dbReference type="EMBL" id="RRT93175.1"/>
    </source>
</evidence>
<protein>
    <submittedName>
        <fullName evidence="6">Beta-galactosidase</fullName>
    </submittedName>
</protein>
<dbReference type="PRINTS" id="PR00132">
    <property type="entry name" value="GLHYDRLASE2"/>
</dbReference>
<dbReference type="SUPFAM" id="SSF49785">
    <property type="entry name" value="Galactose-binding domain-like"/>
    <property type="match status" value="1"/>
</dbReference>
<keyword evidence="2" id="KW-0378">Hydrolase</keyword>
<dbReference type="InterPro" id="IPR006101">
    <property type="entry name" value="Glyco_hydro_2"/>
</dbReference>
<comment type="caution">
    <text evidence="6">The sequence shown here is derived from an EMBL/GenBank/DDBJ whole genome shotgun (WGS) entry which is preliminary data.</text>
</comment>
<dbReference type="InterPro" id="IPR017853">
    <property type="entry name" value="GH"/>
</dbReference>
<evidence type="ECO:0000256" key="3">
    <source>
        <dbReference type="ARBA" id="ARBA00023295"/>
    </source>
</evidence>
<gene>
    <name evidence="6" type="ORF">EGI89_04150</name>
</gene>
<dbReference type="InterPro" id="IPR036156">
    <property type="entry name" value="Beta-gal/glucu_dom_sf"/>
</dbReference>
<dbReference type="PANTHER" id="PTHR42732">
    <property type="entry name" value="BETA-GALACTOSIDASE"/>
    <property type="match status" value="1"/>
</dbReference>
<dbReference type="Gene3D" id="3.20.20.80">
    <property type="entry name" value="Glycosidases"/>
    <property type="match status" value="1"/>
</dbReference>
<dbReference type="SUPFAM" id="SSF49303">
    <property type="entry name" value="beta-Galactosidase/glucuronidase domain"/>
    <property type="match status" value="1"/>
</dbReference>
<dbReference type="PANTHER" id="PTHR42732:SF1">
    <property type="entry name" value="BETA-MANNOSIDASE"/>
    <property type="match status" value="1"/>
</dbReference>
<evidence type="ECO:0000259" key="5">
    <source>
        <dbReference type="Pfam" id="PF02836"/>
    </source>
</evidence>
<keyword evidence="3" id="KW-0326">Glycosidase</keyword>
<organism evidence="6 7">
    <name type="scientific">Empedobacter falsenii</name>
    <dbReference type="NCBI Taxonomy" id="343874"/>
    <lineage>
        <taxon>Bacteria</taxon>
        <taxon>Pseudomonadati</taxon>
        <taxon>Bacteroidota</taxon>
        <taxon>Flavobacteriia</taxon>
        <taxon>Flavobacteriales</taxon>
        <taxon>Weeksellaceae</taxon>
        <taxon>Empedobacter</taxon>
    </lineage>
</organism>
<accession>A0A427BRE9</accession>
<dbReference type="Pfam" id="PF02836">
    <property type="entry name" value="Glyco_hydro_2_C"/>
    <property type="match status" value="1"/>
</dbReference>
<dbReference type="AlphaFoldDB" id="A0A427BRE9"/>
<dbReference type="GO" id="GO:0005975">
    <property type="term" value="P:carbohydrate metabolic process"/>
    <property type="evidence" value="ECO:0007669"/>
    <property type="project" value="InterPro"/>
</dbReference>
<dbReference type="Gene3D" id="2.60.120.260">
    <property type="entry name" value="Galactose-binding domain-like"/>
    <property type="match status" value="1"/>
</dbReference>
<evidence type="ECO:0000256" key="2">
    <source>
        <dbReference type="ARBA" id="ARBA00022801"/>
    </source>
</evidence>
<dbReference type="InterPro" id="IPR006103">
    <property type="entry name" value="Glyco_hydro_2_cat"/>
</dbReference>
<dbReference type="GO" id="GO:0004553">
    <property type="term" value="F:hydrolase activity, hydrolyzing O-glycosyl compounds"/>
    <property type="evidence" value="ECO:0007669"/>
    <property type="project" value="InterPro"/>
</dbReference>
<feature type="domain" description="Glycoside hydrolase family 2 catalytic" evidence="5">
    <location>
        <begin position="334"/>
        <end position="624"/>
    </location>
</feature>
<dbReference type="Proteomes" id="UP000267844">
    <property type="component" value="Unassembled WGS sequence"/>
</dbReference>
<feature type="domain" description="Glycoside hydrolase family 2 immunoglobulin-like beta-sandwich" evidence="4">
    <location>
        <begin position="223"/>
        <end position="327"/>
    </location>
</feature>
<proteinExistence type="inferred from homology"/>
<dbReference type="InterPro" id="IPR013783">
    <property type="entry name" value="Ig-like_fold"/>
</dbReference>
<dbReference type="Pfam" id="PF00703">
    <property type="entry name" value="Glyco_hydro_2"/>
    <property type="match status" value="1"/>
</dbReference>
<dbReference type="InterPro" id="IPR008979">
    <property type="entry name" value="Galactose-bd-like_sf"/>
</dbReference>
<dbReference type="Gene3D" id="2.60.40.10">
    <property type="entry name" value="Immunoglobulins"/>
    <property type="match status" value="2"/>
</dbReference>
<evidence type="ECO:0000313" key="7">
    <source>
        <dbReference type="Proteomes" id="UP000267844"/>
    </source>
</evidence>
<dbReference type="InterPro" id="IPR006102">
    <property type="entry name" value="Ig-like_GH2"/>
</dbReference>
<sequence length="739" mass="84887">MKNLTSLILLFIGLQIVNAREIVNFNSNWSFKKGPFTTAEINYNSIFKGDWQLIQVPHTWNATDMQTNQVTPGFYSTNERFYVGDSYYRKSFTPKVNWKGKRIFIKFEGVGANAEVYMNNSPLKSTQNKNKVSYQGDVNNGNYNFVGRHQGGYSAFVLELTGMLKFDQENEILVKANNEENPAIIPVNHVLFPVYGGIYRPVSLIVTDPINIAVNDFASAGIFISQKNVSKKSADIHLKVKVDNKSAQTNNIEIFTSIIDHNNKTVKSISTPYTLSPQGRQEIIQDIKVNNPHLWNGLEDPYLYKVVTQIKQNNQVLDEVTQPLGIRKFELKANEGFFLNDKKYPLYGVTRHQDRWGKGSALSNEDHDEDLAIIKEIGATSIRLAHYQQSDYFYSKCDSLGLIIWAEIPFVNQVTTLEENNALQQLKELIRQNYNHPSIYTWGLHNDVYTPNNYTTELTTKLNDLAKTEDPYRYTVQVNGYNTVDHPVNNNADIQGINHYFGWYNGEVENLSDKEDVETWANDISKKFKDYKIIFSEYGAEAKPEDQVEVAGNYGNQWSDPAFFPEEFATKFHIVHWATIEKHPIFLGSYVWNTFDFATPITRLNVNPRNFKGLVSFDRKIKKDPFYWYKANWSKEPVVYLTQRRMVNRGNEFTTVTIFSNQGTPTLTVNGKKIENVKNGYNKIHFVAENVQLQKGENIIIAETNLNGKTISDKIIWNYDSKYKTSQKEATTKDIHVGL</sequence>